<evidence type="ECO:0000256" key="1">
    <source>
        <dbReference type="SAM" id="MobiDB-lite"/>
    </source>
</evidence>
<feature type="region of interest" description="Disordered" evidence="1">
    <location>
        <begin position="1"/>
        <end position="25"/>
    </location>
</feature>
<gene>
    <name evidence="3" type="ORF">Syun_013535</name>
</gene>
<dbReference type="Gene3D" id="3.50.50.60">
    <property type="entry name" value="FAD/NAD(P)-binding domain"/>
    <property type="match status" value="1"/>
</dbReference>
<dbReference type="GO" id="GO:0016491">
    <property type="term" value="F:oxidoreductase activity"/>
    <property type="evidence" value="ECO:0007669"/>
    <property type="project" value="InterPro"/>
</dbReference>
<feature type="domain" description="Amine oxidase" evidence="2">
    <location>
        <begin position="55"/>
        <end position="404"/>
    </location>
</feature>
<reference evidence="3 4" key="1">
    <citation type="submission" date="2024-01" db="EMBL/GenBank/DDBJ databases">
        <title>Genome assemblies of Stephania.</title>
        <authorList>
            <person name="Yang L."/>
        </authorList>
    </citation>
    <scope>NUCLEOTIDE SEQUENCE [LARGE SCALE GENOMIC DNA]</scope>
    <source>
        <strain evidence="3">YNDBR</strain>
        <tissue evidence="3">Leaf</tissue>
    </source>
</reference>
<evidence type="ECO:0000259" key="2">
    <source>
        <dbReference type="Pfam" id="PF01593"/>
    </source>
</evidence>
<protein>
    <recommendedName>
        <fullName evidence="2">Amine oxidase domain-containing protein</fullName>
    </recommendedName>
</protein>
<organism evidence="3 4">
    <name type="scientific">Stephania yunnanensis</name>
    <dbReference type="NCBI Taxonomy" id="152371"/>
    <lineage>
        <taxon>Eukaryota</taxon>
        <taxon>Viridiplantae</taxon>
        <taxon>Streptophyta</taxon>
        <taxon>Embryophyta</taxon>
        <taxon>Tracheophyta</taxon>
        <taxon>Spermatophyta</taxon>
        <taxon>Magnoliopsida</taxon>
        <taxon>Ranunculales</taxon>
        <taxon>Menispermaceae</taxon>
        <taxon>Menispermoideae</taxon>
        <taxon>Cissampelideae</taxon>
        <taxon>Stephania</taxon>
    </lineage>
</organism>
<dbReference type="AlphaFoldDB" id="A0AAP0JJN9"/>
<evidence type="ECO:0000313" key="3">
    <source>
        <dbReference type="EMBL" id="KAK9134205.1"/>
    </source>
</evidence>
<dbReference type="Proteomes" id="UP001420932">
    <property type="component" value="Unassembled WGS sequence"/>
</dbReference>
<evidence type="ECO:0000313" key="4">
    <source>
        <dbReference type="Proteomes" id="UP001420932"/>
    </source>
</evidence>
<sequence length="530" mass="57315">MISASSTALSPFPTTAPSPRQTRPLPPLRAIQTAAAAAAAAANAKTGAIIIGAGLAGLAAATRLHAANTPFILLDASDAVGGRVRTDVVDGFLLDRGFQIFITAYPEAQSLLDYKSLGLQKFYSGARVYFDGRFHTVADPLRHFPDALRSLTNPIGSVLDKLLIGLTTIRVSNRSDDEILRASEKPIIDLLRDTGFSDTMIDRFFRPFFGGIFFDSELKTTSRLFDFIFKCLAMGDNTLPSNGIAAIPNQLASNLPIDSIALNSRVISVEIDDDDSSRNAQIVRLETGETLESELGVIIAVEQHEAAKLLAGPDEANPVRARPGRGTVCMYFEADRAPVREPVLFLNGSGSGVVNNMFFATNVARTYGPAGRTLVSVSVVGEWEGVSEEELRGRIRRYLGAWGIELKIVSRSHTRYYFVKYGRSTQAPPTTASFVAISSSRLLVCVDHLTTTTLDGELVKAKLAVEVVAADCAISLEGLLERARVFIVLSDLHSSMTPLVTHKTSTTDAETMSLRVELLFSACKDRRGSR</sequence>
<feature type="compositionally biased region" description="Polar residues" evidence="1">
    <location>
        <begin position="1"/>
        <end position="21"/>
    </location>
</feature>
<keyword evidence="4" id="KW-1185">Reference proteome</keyword>
<accession>A0AAP0JJN9</accession>
<dbReference type="Gene3D" id="3.90.660.20">
    <property type="entry name" value="Protoporphyrinogen oxidase, mitochondrial, domain 2"/>
    <property type="match status" value="1"/>
</dbReference>
<dbReference type="SUPFAM" id="SSF51905">
    <property type="entry name" value="FAD/NAD(P)-binding domain"/>
    <property type="match status" value="1"/>
</dbReference>
<name>A0AAP0JJN9_9MAGN</name>
<dbReference type="EMBL" id="JBBNAF010000006">
    <property type="protein sequence ID" value="KAK9134205.1"/>
    <property type="molecule type" value="Genomic_DNA"/>
</dbReference>
<dbReference type="Gene3D" id="1.10.3110.10">
    <property type="entry name" value="protoporphyrinogen ix oxidase, domain 3"/>
    <property type="match status" value="1"/>
</dbReference>
<dbReference type="Pfam" id="PF01593">
    <property type="entry name" value="Amino_oxidase"/>
    <property type="match status" value="1"/>
</dbReference>
<comment type="caution">
    <text evidence="3">The sequence shown here is derived from an EMBL/GenBank/DDBJ whole genome shotgun (WGS) entry which is preliminary data.</text>
</comment>
<dbReference type="InterPro" id="IPR002937">
    <property type="entry name" value="Amino_oxidase"/>
</dbReference>
<dbReference type="InterPro" id="IPR036188">
    <property type="entry name" value="FAD/NAD-bd_sf"/>
</dbReference>
<proteinExistence type="predicted"/>
<dbReference type="PANTHER" id="PTHR42841">
    <property type="entry name" value="AMINE OXIDASE"/>
    <property type="match status" value="1"/>
</dbReference>